<comment type="subunit">
    <text evidence="3">Homodimer.</text>
</comment>
<dbReference type="InterPro" id="IPR014729">
    <property type="entry name" value="Rossmann-like_a/b/a_fold"/>
</dbReference>
<name>G4QIZ6_GLANF</name>
<dbReference type="HOGENOM" id="CLU_049301_11_3_6"/>
<sequence>MSIYKKIIVAIDFNAEHEHVLERAMSVCQTPEDVSLVYVSMPIVYLQPLLYGGEYNAMTDAETVDDARKKLEVIADKFGINKEHVHIKTGDISDEIKALANDTSADLIIIGTHGRSGIKALLGSTANAVLHGVKQDVLAVRMQDD</sequence>
<evidence type="ECO:0000313" key="7">
    <source>
        <dbReference type="EMBL" id="AEP28335.1"/>
    </source>
</evidence>
<gene>
    <name evidence="7" type="primary">uspA</name>
    <name evidence="7" type="ordered locus">GNIT_0181</name>
</gene>
<proteinExistence type="inferred from homology"/>
<evidence type="ECO:0000256" key="3">
    <source>
        <dbReference type="ARBA" id="ARBA00011738"/>
    </source>
</evidence>
<dbReference type="CDD" id="cd00293">
    <property type="entry name" value="USP-like"/>
    <property type="match status" value="1"/>
</dbReference>
<feature type="domain" description="UspA" evidence="6">
    <location>
        <begin position="4"/>
        <end position="141"/>
    </location>
</feature>
<dbReference type="Proteomes" id="UP000009282">
    <property type="component" value="Chromosome"/>
</dbReference>
<evidence type="ECO:0000313" key="8">
    <source>
        <dbReference type="Proteomes" id="UP000009282"/>
    </source>
</evidence>
<dbReference type="EMBL" id="CP003060">
    <property type="protein sequence ID" value="AEP28335.1"/>
    <property type="molecule type" value="Genomic_DNA"/>
</dbReference>
<dbReference type="InterPro" id="IPR006016">
    <property type="entry name" value="UspA"/>
</dbReference>
<dbReference type="InterPro" id="IPR006015">
    <property type="entry name" value="Universal_stress_UspA"/>
</dbReference>
<keyword evidence="8" id="KW-1185">Reference proteome</keyword>
<comment type="similarity">
    <text evidence="2 5">Belongs to the universal stress protein A family.</text>
</comment>
<dbReference type="Gene3D" id="3.40.50.620">
    <property type="entry name" value="HUPs"/>
    <property type="match status" value="1"/>
</dbReference>
<evidence type="ECO:0000256" key="1">
    <source>
        <dbReference type="ARBA" id="ARBA00004496"/>
    </source>
</evidence>
<evidence type="ECO:0000259" key="6">
    <source>
        <dbReference type="Pfam" id="PF00582"/>
    </source>
</evidence>
<dbReference type="PIRSF" id="PIRSF006276">
    <property type="entry name" value="UspA"/>
    <property type="match status" value="1"/>
</dbReference>
<dbReference type="Pfam" id="PF00582">
    <property type="entry name" value="Usp"/>
    <property type="match status" value="1"/>
</dbReference>
<keyword evidence="4 5" id="KW-0963">Cytoplasm</keyword>
<dbReference type="KEGG" id="gni:GNIT_0181"/>
<comment type="subcellular location">
    <subcellularLocation>
        <location evidence="1 5">Cytoplasm</location>
    </subcellularLocation>
</comment>
<protein>
    <recommendedName>
        <fullName evidence="5">Universal stress protein</fullName>
    </recommendedName>
</protein>
<dbReference type="eggNOG" id="COG0589">
    <property type="taxonomic scope" value="Bacteria"/>
</dbReference>
<organism evidence="7 8">
    <name type="scientific">Glaciecola nitratireducens (strain JCM 12485 / KCTC 12276 / FR1064)</name>
    <dbReference type="NCBI Taxonomy" id="1085623"/>
    <lineage>
        <taxon>Bacteria</taxon>
        <taxon>Pseudomonadati</taxon>
        <taxon>Pseudomonadota</taxon>
        <taxon>Gammaproteobacteria</taxon>
        <taxon>Alteromonadales</taxon>
        <taxon>Alteromonadaceae</taxon>
        <taxon>Brumicola</taxon>
    </lineage>
</organism>
<dbReference type="PANTHER" id="PTHR46268:SF23">
    <property type="entry name" value="UNIVERSAL STRESS PROTEIN A-RELATED"/>
    <property type="match status" value="1"/>
</dbReference>
<dbReference type="OrthoDB" id="9792500at2"/>
<dbReference type="PANTHER" id="PTHR46268">
    <property type="entry name" value="STRESS RESPONSE PROTEIN NHAX"/>
    <property type="match status" value="1"/>
</dbReference>
<dbReference type="GO" id="GO:0005737">
    <property type="term" value="C:cytoplasm"/>
    <property type="evidence" value="ECO:0007669"/>
    <property type="project" value="UniProtKB-SubCell"/>
</dbReference>
<evidence type="ECO:0000256" key="4">
    <source>
        <dbReference type="ARBA" id="ARBA00022490"/>
    </source>
</evidence>
<accession>G4QIZ6</accession>
<evidence type="ECO:0000256" key="5">
    <source>
        <dbReference type="PIRNR" id="PIRNR006276"/>
    </source>
</evidence>
<dbReference type="SUPFAM" id="SSF52402">
    <property type="entry name" value="Adenine nucleotide alpha hydrolases-like"/>
    <property type="match status" value="1"/>
</dbReference>
<reference evidence="7 8" key="1">
    <citation type="journal article" date="2011" name="J. Bacteriol.">
        <title>Complete genome sequence of seawater bacterium Glaciecola nitratireducens FR1064T.</title>
        <authorList>
            <person name="Bian F."/>
            <person name="Qin Q.L."/>
            <person name="Xie B.B."/>
            <person name="Shu Y.L."/>
            <person name="Zhang X.Y."/>
            <person name="Yu Y."/>
            <person name="Chen B."/>
            <person name="Chen X.L."/>
            <person name="Zhou B.C."/>
            <person name="Zhang Y.Z."/>
        </authorList>
    </citation>
    <scope>NUCLEOTIDE SEQUENCE [LARGE SCALE GENOMIC DNA]</scope>
    <source>
        <strain evidence="8">JCM 12485 / KCTC 12276 / FR1064</strain>
    </source>
</reference>
<dbReference type="AlphaFoldDB" id="G4QIZ6"/>
<evidence type="ECO:0000256" key="2">
    <source>
        <dbReference type="ARBA" id="ARBA00008791"/>
    </source>
</evidence>
<dbReference type="RefSeq" id="WP_014107214.1">
    <property type="nucleotide sequence ID" value="NC_016041.1"/>
</dbReference>
<dbReference type="PRINTS" id="PR01438">
    <property type="entry name" value="UNVRSLSTRESS"/>
</dbReference>